<dbReference type="RefSeq" id="WP_201077095.1">
    <property type="nucleotide sequence ID" value="NZ_CP067420.1"/>
</dbReference>
<keyword evidence="2" id="KW-1185">Reference proteome</keyword>
<sequence>MAILIEVAPGELIDKLTILEIKKANIGDPAKLRNVEHEYDVLSRVLAEQVPASADLTALTAELKAINESLWKIEDDIRDLERARDFGAAFIELARAVYHTNDRRAAVKRRINELLDSPILEEKSYAAY</sequence>
<dbReference type="InterPro" id="IPR046163">
    <property type="entry name" value="DUF6165"/>
</dbReference>
<evidence type="ECO:0000313" key="2">
    <source>
        <dbReference type="Proteomes" id="UP000595197"/>
    </source>
</evidence>
<evidence type="ECO:0000313" key="1">
    <source>
        <dbReference type="EMBL" id="QQP90167.1"/>
    </source>
</evidence>
<proteinExistence type="predicted"/>
<dbReference type="Proteomes" id="UP000595197">
    <property type="component" value="Chromosome"/>
</dbReference>
<name>A0ABX7BCK6_9PROT</name>
<dbReference type="EMBL" id="CP067420">
    <property type="protein sequence ID" value="QQP90167.1"/>
    <property type="molecule type" value="Genomic_DNA"/>
</dbReference>
<organism evidence="1 2">
    <name type="scientific">Skermanella cutis</name>
    <dbReference type="NCBI Taxonomy" id="2775420"/>
    <lineage>
        <taxon>Bacteria</taxon>
        <taxon>Pseudomonadati</taxon>
        <taxon>Pseudomonadota</taxon>
        <taxon>Alphaproteobacteria</taxon>
        <taxon>Rhodospirillales</taxon>
        <taxon>Azospirillaceae</taxon>
        <taxon>Skermanella</taxon>
    </lineage>
</organism>
<protein>
    <submittedName>
        <fullName evidence="1">Uncharacterized protein</fullName>
    </submittedName>
</protein>
<accession>A0ABX7BCK6</accession>
<reference evidence="1" key="1">
    <citation type="submission" date="2021-02" db="EMBL/GenBank/DDBJ databases">
        <title>Skermanella TT6 skin isolate.</title>
        <authorList>
            <person name="Lee K."/>
            <person name="Ganzorig M."/>
        </authorList>
    </citation>
    <scope>NUCLEOTIDE SEQUENCE</scope>
    <source>
        <strain evidence="1">TT6</strain>
    </source>
</reference>
<gene>
    <name evidence="1" type="ORF">IGS68_02540</name>
</gene>
<dbReference type="Pfam" id="PF19662">
    <property type="entry name" value="DUF6165"/>
    <property type="match status" value="1"/>
</dbReference>